<comment type="caution">
    <text evidence="2">The sequence shown here is derived from an EMBL/GenBank/DDBJ whole genome shotgun (WGS) entry which is preliminary data.</text>
</comment>
<dbReference type="PANTHER" id="PTHR33112">
    <property type="entry name" value="DOMAIN PROTEIN, PUTATIVE-RELATED"/>
    <property type="match status" value="1"/>
</dbReference>
<reference evidence="2" key="1">
    <citation type="journal article" date="2023" name="Mol. Phylogenet. Evol.">
        <title>Genome-scale phylogeny and comparative genomics of the fungal order Sordariales.</title>
        <authorList>
            <person name="Hensen N."/>
            <person name="Bonometti L."/>
            <person name="Westerberg I."/>
            <person name="Brannstrom I.O."/>
            <person name="Guillou S."/>
            <person name="Cros-Aarteil S."/>
            <person name="Calhoun S."/>
            <person name="Haridas S."/>
            <person name="Kuo A."/>
            <person name="Mondo S."/>
            <person name="Pangilinan J."/>
            <person name="Riley R."/>
            <person name="LaButti K."/>
            <person name="Andreopoulos B."/>
            <person name="Lipzen A."/>
            <person name="Chen C."/>
            <person name="Yan M."/>
            <person name="Daum C."/>
            <person name="Ng V."/>
            <person name="Clum A."/>
            <person name="Steindorff A."/>
            <person name="Ohm R.A."/>
            <person name="Martin F."/>
            <person name="Silar P."/>
            <person name="Natvig D.O."/>
            <person name="Lalanne C."/>
            <person name="Gautier V."/>
            <person name="Ament-Velasquez S.L."/>
            <person name="Kruys A."/>
            <person name="Hutchinson M.I."/>
            <person name="Powell A.J."/>
            <person name="Barry K."/>
            <person name="Miller A.N."/>
            <person name="Grigoriev I.V."/>
            <person name="Debuchy R."/>
            <person name="Gladieux P."/>
            <person name="Hiltunen Thoren M."/>
            <person name="Johannesson H."/>
        </authorList>
    </citation>
    <scope>NUCLEOTIDE SEQUENCE</scope>
    <source>
        <strain evidence="2">CBS 990.96</strain>
    </source>
</reference>
<organism evidence="2 3">
    <name type="scientific">Podospora fimiseda</name>
    <dbReference type="NCBI Taxonomy" id="252190"/>
    <lineage>
        <taxon>Eukaryota</taxon>
        <taxon>Fungi</taxon>
        <taxon>Dikarya</taxon>
        <taxon>Ascomycota</taxon>
        <taxon>Pezizomycotina</taxon>
        <taxon>Sordariomycetes</taxon>
        <taxon>Sordariomycetidae</taxon>
        <taxon>Sordariales</taxon>
        <taxon>Podosporaceae</taxon>
        <taxon>Podospora</taxon>
    </lineage>
</organism>
<gene>
    <name evidence="2" type="ORF">QBC38DRAFT_449156</name>
</gene>
<dbReference type="Pfam" id="PF06985">
    <property type="entry name" value="HET"/>
    <property type="match status" value="1"/>
</dbReference>
<dbReference type="PANTHER" id="PTHR33112:SF16">
    <property type="entry name" value="HETEROKARYON INCOMPATIBILITY DOMAIN-CONTAINING PROTEIN"/>
    <property type="match status" value="1"/>
</dbReference>
<dbReference type="EMBL" id="MU865545">
    <property type="protein sequence ID" value="KAK4221465.1"/>
    <property type="molecule type" value="Genomic_DNA"/>
</dbReference>
<evidence type="ECO:0000313" key="2">
    <source>
        <dbReference type="EMBL" id="KAK4221465.1"/>
    </source>
</evidence>
<name>A0AAN6YPB6_9PEZI</name>
<dbReference type="AlphaFoldDB" id="A0AAN6YPB6"/>
<feature type="domain" description="Heterokaryon incompatibility" evidence="1">
    <location>
        <begin position="123"/>
        <end position="231"/>
    </location>
</feature>
<sequence length="431" mass="49879">MRPFFRFVKLITVNGDETRIVRPRFEVDDISGSGKSSDFAESSNSAQERYRPFLQEIPSSIGWDQLRDWLAKCKQDHEKCTEQQIKNLDLTRDLLPARLVYVGTNNGREPRLLDTKDQPIVEYARLTHCWGDSQPLQTLKSNLEQHRTAIPLATLPNTFRDAVIVTRKLNREFLWIDSLCIIQDSTLDWELECAKMAIIYQRSSINICAPRAPDSSSGLLQRREPPEDNTCIPCRWQVGQRAFIIRSCGCLDRDGMKEEGRTSYHYLAALRREEMSSGIGKRGGIFQEYLLSPRTLFFGPSRTYWECFTQTQFEDTNAIRNVYDWCCRTHSRTRKAQLFRQISDCEVWQDVVHEYTSHLLTRTLDKLPAVFRHRRVYIPWARGPPSRRGPSRASNSYSPGTNLSSLTWVAHLQEQIHLQKSVLALSGSEEE</sequence>
<dbReference type="Proteomes" id="UP001301958">
    <property type="component" value="Unassembled WGS sequence"/>
</dbReference>
<evidence type="ECO:0000259" key="1">
    <source>
        <dbReference type="Pfam" id="PF06985"/>
    </source>
</evidence>
<protein>
    <submittedName>
        <fullName evidence="2">Heterokaryon incompatibility protein-domain-containing protein</fullName>
    </submittedName>
</protein>
<proteinExistence type="predicted"/>
<keyword evidence="3" id="KW-1185">Reference proteome</keyword>
<evidence type="ECO:0000313" key="3">
    <source>
        <dbReference type="Proteomes" id="UP001301958"/>
    </source>
</evidence>
<dbReference type="InterPro" id="IPR010730">
    <property type="entry name" value="HET"/>
</dbReference>
<accession>A0AAN6YPB6</accession>
<reference evidence="2" key="2">
    <citation type="submission" date="2023-05" db="EMBL/GenBank/DDBJ databases">
        <authorList>
            <consortium name="Lawrence Berkeley National Laboratory"/>
            <person name="Steindorff A."/>
            <person name="Hensen N."/>
            <person name="Bonometti L."/>
            <person name="Westerberg I."/>
            <person name="Brannstrom I.O."/>
            <person name="Guillou S."/>
            <person name="Cros-Aarteil S."/>
            <person name="Calhoun S."/>
            <person name="Haridas S."/>
            <person name="Kuo A."/>
            <person name="Mondo S."/>
            <person name="Pangilinan J."/>
            <person name="Riley R."/>
            <person name="Labutti K."/>
            <person name="Andreopoulos B."/>
            <person name="Lipzen A."/>
            <person name="Chen C."/>
            <person name="Yanf M."/>
            <person name="Daum C."/>
            <person name="Ng V."/>
            <person name="Clum A."/>
            <person name="Ohm R."/>
            <person name="Martin F."/>
            <person name="Silar P."/>
            <person name="Natvig D."/>
            <person name="Lalanne C."/>
            <person name="Gautier V."/>
            <person name="Ament-Velasquez S.L."/>
            <person name="Kruys A."/>
            <person name="Hutchinson M.I."/>
            <person name="Powell A.J."/>
            <person name="Barry K."/>
            <person name="Miller A.N."/>
            <person name="Grigoriev I.V."/>
            <person name="Debuchy R."/>
            <person name="Gladieux P."/>
            <person name="Thoren M.H."/>
            <person name="Johannesson H."/>
        </authorList>
    </citation>
    <scope>NUCLEOTIDE SEQUENCE</scope>
    <source>
        <strain evidence="2">CBS 990.96</strain>
    </source>
</reference>